<dbReference type="SUPFAM" id="SSF88946">
    <property type="entry name" value="Sigma2 domain of RNA polymerase sigma factors"/>
    <property type="match status" value="1"/>
</dbReference>
<evidence type="ECO:0000313" key="6">
    <source>
        <dbReference type="EMBL" id="MBC5619713.1"/>
    </source>
</evidence>
<feature type="domain" description="HTH luxR-type" evidence="5">
    <location>
        <begin position="124"/>
        <end position="183"/>
    </location>
</feature>
<dbReference type="NCBIfam" id="TIGR02937">
    <property type="entry name" value="sigma70-ECF"/>
    <property type="match status" value="1"/>
</dbReference>
<dbReference type="Pfam" id="PF04542">
    <property type="entry name" value="Sigma70_r2"/>
    <property type="match status" value="1"/>
</dbReference>
<gene>
    <name evidence="6" type="ORF">H8S64_01220</name>
</gene>
<evidence type="ECO:0000259" key="5">
    <source>
        <dbReference type="SMART" id="SM00421"/>
    </source>
</evidence>
<protein>
    <submittedName>
        <fullName evidence="6">RNA polymerase sigma-70 factor</fullName>
    </submittedName>
</protein>
<dbReference type="NCBIfam" id="TIGR02985">
    <property type="entry name" value="Sig70_bacteroi1"/>
    <property type="match status" value="1"/>
</dbReference>
<keyword evidence="3" id="KW-0731">Sigma factor</keyword>
<dbReference type="Gene3D" id="1.10.1740.10">
    <property type="match status" value="1"/>
</dbReference>
<comment type="caution">
    <text evidence="6">The sequence shown here is derived from an EMBL/GenBank/DDBJ whole genome shotgun (WGS) entry which is preliminary data.</text>
</comment>
<dbReference type="InterPro" id="IPR000792">
    <property type="entry name" value="Tscrpt_reg_LuxR_C"/>
</dbReference>
<proteinExistence type="inferred from homology"/>
<dbReference type="InterPro" id="IPR014284">
    <property type="entry name" value="RNA_pol_sigma-70_dom"/>
</dbReference>
<dbReference type="InterPro" id="IPR013325">
    <property type="entry name" value="RNA_pol_sigma_r2"/>
</dbReference>
<dbReference type="PANTHER" id="PTHR43133:SF46">
    <property type="entry name" value="RNA POLYMERASE SIGMA-70 FACTOR ECF SUBFAMILY"/>
    <property type="match status" value="1"/>
</dbReference>
<name>A0ABR7CVL5_9BACT</name>
<comment type="similarity">
    <text evidence="1">Belongs to the sigma-70 factor family. ECF subfamily.</text>
</comment>
<dbReference type="InterPro" id="IPR014327">
    <property type="entry name" value="RNA_pol_sigma70_bacteroid"/>
</dbReference>
<evidence type="ECO:0000256" key="4">
    <source>
        <dbReference type="ARBA" id="ARBA00023163"/>
    </source>
</evidence>
<evidence type="ECO:0000256" key="1">
    <source>
        <dbReference type="ARBA" id="ARBA00010641"/>
    </source>
</evidence>
<dbReference type="InterPro" id="IPR007627">
    <property type="entry name" value="RNA_pol_sigma70_r2"/>
</dbReference>
<sequence length="186" mass="22407">MNGVEYDFVRRINEKEERAFHEMFMKFRSYLVMFAMRRVGQQEVAEDIVQEVFISVWEGKKTYNSYHGFKAYLYDLVQNRCFNYLKHKQVEDRYLSYAKQVGEEAEESYNLLQEEVYRELYIAIRALPEKCRAVFELHLEGKKNEEIAEILGISVLTVKSHKQNALRCLKEYMGNLFLLYMFMREI</sequence>
<dbReference type="InterPro" id="IPR036388">
    <property type="entry name" value="WH-like_DNA-bd_sf"/>
</dbReference>
<dbReference type="InterPro" id="IPR039425">
    <property type="entry name" value="RNA_pol_sigma-70-like"/>
</dbReference>
<dbReference type="InterPro" id="IPR013324">
    <property type="entry name" value="RNA_pol_sigma_r3/r4-like"/>
</dbReference>
<keyword evidence="4" id="KW-0804">Transcription</keyword>
<dbReference type="Pfam" id="PF08281">
    <property type="entry name" value="Sigma70_r4_2"/>
    <property type="match status" value="1"/>
</dbReference>
<organism evidence="6 7">
    <name type="scientific">Butyricimonas hominis</name>
    <dbReference type="NCBI Taxonomy" id="2763032"/>
    <lineage>
        <taxon>Bacteria</taxon>
        <taxon>Pseudomonadati</taxon>
        <taxon>Bacteroidota</taxon>
        <taxon>Bacteroidia</taxon>
        <taxon>Bacteroidales</taxon>
        <taxon>Odoribacteraceae</taxon>
        <taxon>Butyricimonas</taxon>
    </lineage>
</organism>
<dbReference type="Gene3D" id="1.10.10.10">
    <property type="entry name" value="Winged helix-like DNA-binding domain superfamily/Winged helix DNA-binding domain"/>
    <property type="match status" value="1"/>
</dbReference>
<evidence type="ECO:0000256" key="2">
    <source>
        <dbReference type="ARBA" id="ARBA00023015"/>
    </source>
</evidence>
<evidence type="ECO:0000313" key="7">
    <source>
        <dbReference type="Proteomes" id="UP000646484"/>
    </source>
</evidence>
<dbReference type="PRINTS" id="PR00038">
    <property type="entry name" value="HTHLUXR"/>
</dbReference>
<dbReference type="InterPro" id="IPR013249">
    <property type="entry name" value="RNA_pol_sigma70_r4_t2"/>
</dbReference>
<dbReference type="SMART" id="SM00421">
    <property type="entry name" value="HTH_LUXR"/>
    <property type="match status" value="1"/>
</dbReference>
<dbReference type="PANTHER" id="PTHR43133">
    <property type="entry name" value="RNA POLYMERASE ECF-TYPE SIGMA FACTO"/>
    <property type="match status" value="1"/>
</dbReference>
<accession>A0ABR7CVL5</accession>
<dbReference type="SUPFAM" id="SSF88659">
    <property type="entry name" value="Sigma3 and sigma4 domains of RNA polymerase sigma factors"/>
    <property type="match status" value="1"/>
</dbReference>
<dbReference type="EMBL" id="JACOOH010000001">
    <property type="protein sequence ID" value="MBC5619713.1"/>
    <property type="molecule type" value="Genomic_DNA"/>
</dbReference>
<dbReference type="RefSeq" id="WP_099291027.1">
    <property type="nucleotide sequence ID" value="NZ_JACOOH010000001.1"/>
</dbReference>
<keyword evidence="7" id="KW-1185">Reference proteome</keyword>
<reference evidence="6 7" key="1">
    <citation type="submission" date="2020-08" db="EMBL/GenBank/DDBJ databases">
        <title>Genome public.</title>
        <authorList>
            <person name="Liu C."/>
            <person name="Sun Q."/>
        </authorList>
    </citation>
    <scope>NUCLEOTIDE SEQUENCE [LARGE SCALE GENOMIC DNA]</scope>
    <source>
        <strain evidence="6 7">NSJ-56</strain>
    </source>
</reference>
<evidence type="ECO:0000256" key="3">
    <source>
        <dbReference type="ARBA" id="ARBA00023082"/>
    </source>
</evidence>
<dbReference type="Proteomes" id="UP000646484">
    <property type="component" value="Unassembled WGS sequence"/>
</dbReference>
<keyword evidence="2" id="KW-0805">Transcription regulation</keyword>